<evidence type="ECO:0000313" key="3">
    <source>
        <dbReference type="Proteomes" id="UP000265520"/>
    </source>
</evidence>
<proteinExistence type="predicted"/>
<reference evidence="2 3" key="1">
    <citation type="journal article" date="2018" name="Front. Plant Sci.">
        <title>Red Clover (Trifolium pratense) and Zigzag Clover (T. medium) - A Picture of Genomic Similarities and Differences.</title>
        <authorList>
            <person name="Dluhosova J."/>
            <person name="Istvanek J."/>
            <person name="Nedelnik J."/>
            <person name="Repkova J."/>
        </authorList>
    </citation>
    <scope>NUCLEOTIDE SEQUENCE [LARGE SCALE GENOMIC DNA]</scope>
    <source>
        <strain evidence="3">cv. 10/8</strain>
        <tissue evidence="2">Leaf</tissue>
    </source>
</reference>
<dbReference type="AlphaFoldDB" id="A0A392QQX8"/>
<keyword evidence="3" id="KW-1185">Reference proteome</keyword>
<accession>A0A392QQX8</accession>
<feature type="non-terminal residue" evidence="2">
    <location>
        <position position="1"/>
    </location>
</feature>
<dbReference type="Pfam" id="PF25019">
    <property type="entry name" value="LRR_R13L1-DRL21"/>
    <property type="match status" value="1"/>
</dbReference>
<dbReference type="InterPro" id="IPR056789">
    <property type="entry name" value="LRR_R13L1-DRL21"/>
</dbReference>
<feature type="domain" description="R13L1/DRL21-like LRR repeat region" evidence="1">
    <location>
        <begin position="12"/>
        <end position="80"/>
    </location>
</feature>
<comment type="caution">
    <text evidence="2">The sequence shown here is derived from an EMBL/GenBank/DDBJ whole genome shotgun (WGS) entry which is preliminary data.</text>
</comment>
<organism evidence="2 3">
    <name type="scientific">Trifolium medium</name>
    <dbReference type="NCBI Taxonomy" id="97028"/>
    <lineage>
        <taxon>Eukaryota</taxon>
        <taxon>Viridiplantae</taxon>
        <taxon>Streptophyta</taxon>
        <taxon>Embryophyta</taxon>
        <taxon>Tracheophyta</taxon>
        <taxon>Spermatophyta</taxon>
        <taxon>Magnoliopsida</taxon>
        <taxon>eudicotyledons</taxon>
        <taxon>Gunneridae</taxon>
        <taxon>Pentapetalae</taxon>
        <taxon>rosids</taxon>
        <taxon>fabids</taxon>
        <taxon>Fabales</taxon>
        <taxon>Fabaceae</taxon>
        <taxon>Papilionoideae</taxon>
        <taxon>50 kb inversion clade</taxon>
        <taxon>NPAAA clade</taxon>
        <taxon>Hologalegina</taxon>
        <taxon>IRL clade</taxon>
        <taxon>Trifolieae</taxon>
        <taxon>Trifolium</taxon>
    </lineage>
</organism>
<evidence type="ECO:0000259" key="1">
    <source>
        <dbReference type="Pfam" id="PF25019"/>
    </source>
</evidence>
<dbReference type="EMBL" id="LXQA010154606">
    <property type="protein sequence ID" value="MCI26658.1"/>
    <property type="molecule type" value="Genomic_DNA"/>
</dbReference>
<dbReference type="Proteomes" id="UP000265520">
    <property type="component" value="Unassembled WGS sequence"/>
</dbReference>
<name>A0A392QQX8_9FABA</name>
<sequence>FIVGLEATGFGLAELHNLSLGGKLHIKGLENVSNVRDAREANLIGKKELSHLYLSWGGDANSRGSGPGVEQVLEALEPHTATVSDFLHLVNYHV</sequence>
<evidence type="ECO:0000313" key="2">
    <source>
        <dbReference type="EMBL" id="MCI26658.1"/>
    </source>
</evidence>
<protein>
    <submittedName>
        <fullName evidence="2">NBS-LRR resistance protein</fullName>
    </submittedName>
</protein>